<dbReference type="GO" id="GO:0071014">
    <property type="term" value="C:post-mRNA release spliceosomal complex"/>
    <property type="evidence" value="ECO:0007669"/>
    <property type="project" value="TreeGrafter"/>
</dbReference>
<keyword evidence="6" id="KW-1185">Reference proteome</keyword>
<evidence type="ECO:0000313" key="5">
    <source>
        <dbReference type="EMBL" id="CAD8184783.1"/>
    </source>
</evidence>
<protein>
    <submittedName>
        <fullName evidence="5">Uncharacterized protein</fullName>
    </submittedName>
</protein>
<feature type="domain" description="Pre-mRNA-splicing factor Syf1/CRNKL1-like C-terminal HAT-repeats" evidence="4">
    <location>
        <begin position="224"/>
        <end position="267"/>
    </location>
</feature>
<sequence>MHNYFTNDLLIDAASILIFGRKKYQDEIGQLWIKLTDYDIKIRSITKLDQLLKIKSSQEDEVKIANDLLLKMNRSDEVLERRPILCILRQNKYNVEEWLKRIQLVKGDERMALKTFTEVFETVEPNLTANGKLSDIWMAYAEYYGEKIGKLVVQSSIRDRRQNFKIQKSMYTSGLNWLKYYFQMDFLTIPFLSYGLFKKYIQKEVLEILNHQEQPTSAWLIESQDNALYEESFKIFEEGVQLFDWPALYEIIYITKFIQRYRGKKLREQEICSKLQLNKFQKMQQLQKIVLGQNGSLQIKTPKQLQIQELQKQDLCLRVPFKRLNL</sequence>
<name>A0A8S1W7D4_9CILI</name>
<keyword evidence="1" id="KW-0507">mRNA processing</keyword>
<keyword evidence="2" id="KW-0677">Repeat</keyword>
<dbReference type="GO" id="GO:0000349">
    <property type="term" value="P:generation of catalytic spliceosome for first transesterification step"/>
    <property type="evidence" value="ECO:0007669"/>
    <property type="project" value="TreeGrafter"/>
</dbReference>
<dbReference type="InterPro" id="IPR056350">
    <property type="entry name" value="HAT_Syf1_central"/>
</dbReference>
<reference evidence="5" key="1">
    <citation type="submission" date="2021-01" db="EMBL/GenBank/DDBJ databases">
        <authorList>
            <consortium name="Genoscope - CEA"/>
            <person name="William W."/>
        </authorList>
    </citation>
    <scope>NUCLEOTIDE SEQUENCE</scope>
</reference>
<evidence type="ECO:0000256" key="2">
    <source>
        <dbReference type="ARBA" id="ARBA00022737"/>
    </source>
</evidence>
<evidence type="ECO:0000313" key="6">
    <source>
        <dbReference type="Proteomes" id="UP000689195"/>
    </source>
</evidence>
<dbReference type="GO" id="GO:0071007">
    <property type="term" value="C:U2-type catalytic step 2 spliceosome"/>
    <property type="evidence" value="ECO:0007669"/>
    <property type="project" value="TreeGrafter"/>
</dbReference>
<feature type="domain" description="Pre-mRNA-splicing factor SYF1 central HAT repeats" evidence="3">
    <location>
        <begin position="49"/>
        <end position="123"/>
    </location>
</feature>
<keyword evidence="1" id="KW-0508">mRNA splicing</keyword>
<keyword evidence="1" id="KW-0747">Spliceosome</keyword>
<organism evidence="5 6">
    <name type="scientific">Paramecium pentaurelia</name>
    <dbReference type="NCBI Taxonomy" id="43138"/>
    <lineage>
        <taxon>Eukaryota</taxon>
        <taxon>Sar</taxon>
        <taxon>Alveolata</taxon>
        <taxon>Ciliophora</taxon>
        <taxon>Intramacronucleata</taxon>
        <taxon>Oligohymenophorea</taxon>
        <taxon>Peniculida</taxon>
        <taxon>Parameciidae</taxon>
        <taxon>Paramecium</taxon>
    </lineage>
</organism>
<gene>
    <name evidence="5" type="ORF">PPENT_87.1.T0840003</name>
</gene>
<comment type="caution">
    <text evidence="5">The sequence shown here is derived from an EMBL/GenBank/DDBJ whole genome shotgun (WGS) entry which is preliminary data.</text>
</comment>
<dbReference type="PANTHER" id="PTHR11246">
    <property type="entry name" value="PRE-MRNA SPLICING FACTOR"/>
    <property type="match status" value="1"/>
</dbReference>
<evidence type="ECO:0000259" key="3">
    <source>
        <dbReference type="Pfam" id="PF23220"/>
    </source>
</evidence>
<dbReference type="Pfam" id="PF23220">
    <property type="entry name" value="HAT_Syf1_M"/>
    <property type="match status" value="1"/>
</dbReference>
<dbReference type="PANTHER" id="PTHR11246:SF5">
    <property type="entry name" value="PRE-MRNA-SPLICING FACTOR SYF1"/>
    <property type="match status" value="1"/>
</dbReference>
<dbReference type="GO" id="GO:0000974">
    <property type="term" value="C:Prp19 complex"/>
    <property type="evidence" value="ECO:0007669"/>
    <property type="project" value="TreeGrafter"/>
</dbReference>
<evidence type="ECO:0000256" key="1">
    <source>
        <dbReference type="ARBA" id="ARBA00022728"/>
    </source>
</evidence>
<proteinExistence type="predicted"/>
<dbReference type="EMBL" id="CAJJDO010000084">
    <property type="protein sequence ID" value="CAD8184783.1"/>
    <property type="molecule type" value="Genomic_DNA"/>
</dbReference>
<accession>A0A8S1W7D4</accession>
<dbReference type="AlphaFoldDB" id="A0A8S1W7D4"/>
<dbReference type="InterPro" id="IPR055430">
    <property type="entry name" value="HAT_Syf1_CNRKL1_C"/>
</dbReference>
<dbReference type="InterPro" id="IPR045075">
    <property type="entry name" value="Syf1-like"/>
</dbReference>
<dbReference type="Proteomes" id="UP000689195">
    <property type="component" value="Unassembled WGS sequence"/>
</dbReference>
<dbReference type="OrthoDB" id="10067343at2759"/>
<evidence type="ECO:0000259" key="4">
    <source>
        <dbReference type="Pfam" id="PF23231"/>
    </source>
</evidence>
<dbReference type="Pfam" id="PF23231">
    <property type="entry name" value="HAT_Syf1_CNRKL1_C"/>
    <property type="match status" value="1"/>
</dbReference>